<dbReference type="Proteomes" id="UP000709295">
    <property type="component" value="Unassembled WGS sequence"/>
</dbReference>
<organism evidence="2 3">
    <name type="scientific">Phytophthora aleatoria</name>
    <dbReference type="NCBI Taxonomy" id="2496075"/>
    <lineage>
        <taxon>Eukaryota</taxon>
        <taxon>Sar</taxon>
        <taxon>Stramenopiles</taxon>
        <taxon>Oomycota</taxon>
        <taxon>Peronosporomycetes</taxon>
        <taxon>Peronosporales</taxon>
        <taxon>Peronosporaceae</taxon>
        <taxon>Phytophthora</taxon>
    </lineage>
</organism>
<protein>
    <submittedName>
        <fullName evidence="2">Uncharacterized protein</fullName>
    </submittedName>
</protein>
<dbReference type="AlphaFoldDB" id="A0A8J5J6C2"/>
<evidence type="ECO:0000313" key="2">
    <source>
        <dbReference type="EMBL" id="KAG6976065.1"/>
    </source>
</evidence>
<reference evidence="2" key="1">
    <citation type="submission" date="2021-01" db="EMBL/GenBank/DDBJ databases">
        <title>Phytophthora aleatoria, a newly-described species from Pinus radiata is distinct from Phytophthora cactorum isolates based on comparative genomics.</title>
        <authorList>
            <person name="Mcdougal R."/>
            <person name="Panda P."/>
            <person name="Williams N."/>
            <person name="Studholme D.J."/>
        </authorList>
    </citation>
    <scope>NUCLEOTIDE SEQUENCE</scope>
    <source>
        <strain evidence="2">NZFS 4037</strain>
    </source>
</reference>
<keyword evidence="3" id="KW-1185">Reference proteome</keyword>
<feature type="region of interest" description="Disordered" evidence="1">
    <location>
        <begin position="74"/>
        <end position="94"/>
    </location>
</feature>
<sequence>MATFKKARKQQQMAQEEESAQTYDEYIQSSEYQYVTEYAVAEAAREAREAQAYAQSHNQEFAVPTATDTGWMTLVDEASGQRPHRSHGGRKMTS</sequence>
<evidence type="ECO:0000256" key="1">
    <source>
        <dbReference type="SAM" id="MobiDB-lite"/>
    </source>
</evidence>
<accession>A0A8J5J6C2</accession>
<proteinExistence type="predicted"/>
<gene>
    <name evidence="2" type="ORF">JG688_00001771</name>
</gene>
<feature type="region of interest" description="Disordered" evidence="1">
    <location>
        <begin position="1"/>
        <end position="22"/>
    </location>
</feature>
<evidence type="ECO:0000313" key="3">
    <source>
        <dbReference type="Proteomes" id="UP000709295"/>
    </source>
</evidence>
<feature type="compositionally biased region" description="Basic residues" evidence="1">
    <location>
        <begin position="82"/>
        <end position="94"/>
    </location>
</feature>
<comment type="caution">
    <text evidence="2">The sequence shown here is derived from an EMBL/GenBank/DDBJ whole genome shotgun (WGS) entry which is preliminary data.</text>
</comment>
<dbReference type="EMBL" id="JAENGY010000042">
    <property type="protein sequence ID" value="KAG6976065.1"/>
    <property type="molecule type" value="Genomic_DNA"/>
</dbReference>
<name>A0A8J5J6C2_9STRA</name>